<dbReference type="PROSITE" id="PS50191">
    <property type="entry name" value="CRAL_TRIO"/>
    <property type="match status" value="1"/>
</dbReference>
<dbReference type="InterPro" id="IPR036865">
    <property type="entry name" value="CRAL-TRIO_dom_sf"/>
</dbReference>
<evidence type="ECO:0000313" key="4">
    <source>
        <dbReference type="Proteomes" id="UP001149163"/>
    </source>
</evidence>
<reference evidence="3" key="1">
    <citation type="submission" date="2022-11" db="EMBL/GenBank/DDBJ databases">
        <authorList>
            <person name="Petersen C."/>
        </authorList>
    </citation>
    <scope>NUCLEOTIDE SEQUENCE</scope>
    <source>
        <strain evidence="3">IBT 26290</strain>
    </source>
</reference>
<dbReference type="InterPro" id="IPR052432">
    <property type="entry name" value="PITP/CRAL-TRIO"/>
</dbReference>
<feature type="domain" description="CRAL-TRIO" evidence="2">
    <location>
        <begin position="318"/>
        <end position="499"/>
    </location>
</feature>
<dbReference type="InterPro" id="IPR001251">
    <property type="entry name" value="CRAL-TRIO_dom"/>
</dbReference>
<dbReference type="Pfam" id="PF00650">
    <property type="entry name" value="CRAL_TRIO"/>
    <property type="match status" value="1"/>
</dbReference>
<dbReference type="CDD" id="cd00170">
    <property type="entry name" value="SEC14"/>
    <property type="match status" value="1"/>
</dbReference>
<name>A0A9W9IDD9_9EURO</name>
<dbReference type="EMBL" id="JAPQKN010000001">
    <property type="protein sequence ID" value="KAJ5174352.1"/>
    <property type="molecule type" value="Genomic_DNA"/>
</dbReference>
<feature type="compositionally biased region" description="Polar residues" evidence="1">
    <location>
        <begin position="611"/>
        <end position="622"/>
    </location>
</feature>
<dbReference type="GeneID" id="81421530"/>
<dbReference type="InterPro" id="IPR011074">
    <property type="entry name" value="CRAL/TRIO_N_dom"/>
</dbReference>
<gene>
    <name evidence="3" type="ORF">N7482_000229</name>
</gene>
<reference evidence="3" key="2">
    <citation type="journal article" date="2023" name="IMA Fungus">
        <title>Comparative genomic study of the Penicillium genus elucidates a diverse pangenome and 15 lateral gene transfer events.</title>
        <authorList>
            <person name="Petersen C."/>
            <person name="Sorensen T."/>
            <person name="Nielsen M.R."/>
            <person name="Sondergaard T.E."/>
            <person name="Sorensen J.L."/>
            <person name="Fitzpatrick D.A."/>
            <person name="Frisvad J.C."/>
            <person name="Nielsen K.L."/>
        </authorList>
    </citation>
    <scope>NUCLEOTIDE SEQUENCE</scope>
    <source>
        <strain evidence="3">IBT 26290</strain>
    </source>
</reference>
<dbReference type="SUPFAM" id="SSF52087">
    <property type="entry name" value="CRAL/TRIO domain"/>
    <property type="match status" value="1"/>
</dbReference>
<accession>A0A9W9IDD9</accession>
<dbReference type="InterPro" id="IPR036273">
    <property type="entry name" value="CRAL/TRIO_N_dom_sf"/>
</dbReference>
<evidence type="ECO:0000259" key="2">
    <source>
        <dbReference type="PROSITE" id="PS50191"/>
    </source>
</evidence>
<sequence>MLACSILRRISPSAKPFPVHCPASTSASASASPARGAQIASQYARRPRSFPLACPFSTRPRSQEQPREASALWTITFTLLALGGGAWLHDKYVNSTDHPPLHPSPAAPHIPSFLGVIDTLTTMPTEPAPGTVGTLTPEQEAKLQEFWVLTLKVFGVPLDALETEPANGKGNADAAPSSSAQDKKKSGKRRGWLWGRSNEDDDDTKSASSANGNTSSLASISITEGDDKHGQSKEFQRALVELQPEEIRTAFWNMVKHDNPDALLLRFLRARKWDVNKALIMLISTMRWRLQEVHVDDDIMANGEAKALKQASSSDAAEKKKGEDFLKQMRLGKSFLHGVDKLGRPICVVRVRLHRAAEQEAESLERFTVYTIETARLLLAPPVETATIIFDMTNFTVANMDYTPVKFMIKCFEANYPESLGTVLIHKAPWIFSSSSISIAITPNIIANPAIGIWSIIKGWLDPVVASKIHFTKNREDLEAFIPPSQIMKELEGDENWEYEYAEIQEGENTQMEDKETRDKLIAERQALAKEIQDITIEWIRASYMKETDAATAAKNKRNGLIEKLREQYWILDPYIRSRSLYDRLNILKGNGKIEFYPEAEKSREDEKKASSNAAAETTGAA</sequence>
<dbReference type="OrthoDB" id="43460at2759"/>
<keyword evidence="4" id="KW-1185">Reference proteome</keyword>
<dbReference type="Pfam" id="PF03765">
    <property type="entry name" value="CRAL_TRIO_N"/>
    <property type="match status" value="1"/>
</dbReference>
<dbReference type="PANTHER" id="PTHR46590:SF1">
    <property type="entry name" value="PHOSPHATIDYLINOSITOL TRANSFER PROTEIN CSR1"/>
    <property type="match status" value="1"/>
</dbReference>
<evidence type="ECO:0000313" key="3">
    <source>
        <dbReference type="EMBL" id="KAJ5174352.1"/>
    </source>
</evidence>
<dbReference type="RefSeq" id="XP_056545960.1">
    <property type="nucleotide sequence ID" value="XM_056682354.1"/>
</dbReference>
<dbReference type="Gene3D" id="3.40.525.10">
    <property type="entry name" value="CRAL-TRIO lipid binding domain"/>
    <property type="match status" value="1"/>
</dbReference>
<organism evidence="3 4">
    <name type="scientific">Penicillium canariense</name>
    <dbReference type="NCBI Taxonomy" id="189055"/>
    <lineage>
        <taxon>Eukaryota</taxon>
        <taxon>Fungi</taxon>
        <taxon>Dikarya</taxon>
        <taxon>Ascomycota</taxon>
        <taxon>Pezizomycotina</taxon>
        <taxon>Eurotiomycetes</taxon>
        <taxon>Eurotiomycetidae</taxon>
        <taxon>Eurotiales</taxon>
        <taxon>Aspergillaceae</taxon>
        <taxon>Penicillium</taxon>
    </lineage>
</organism>
<feature type="compositionally biased region" description="Basic and acidic residues" evidence="1">
    <location>
        <begin position="599"/>
        <end position="610"/>
    </location>
</feature>
<evidence type="ECO:0000256" key="1">
    <source>
        <dbReference type="SAM" id="MobiDB-lite"/>
    </source>
</evidence>
<dbReference type="AlphaFoldDB" id="A0A9W9IDD9"/>
<proteinExistence type="predicted"/>
<comment type="caution">
    <text evidence="3">The sequence shown here is derived from an EMBL/GenBank/DDBJ whole genome shotgun (WGS) entry which is preliminary data.</text>
</comment>
<dbReference type="SUPFAM" id="SSF46938">
    <property type="entry name" value="CRAL/TRIO N-terminal domain"/>
    <property type="match status" value="1"/>
</dbReference>
<dbReference type="SMART" id="SM00516">
    <property type="entry name" value="SEC14"/>
    <property type="match status" value="1"/>
</dbReference>
<feature type="region of interest" description="Disordered" evidence="1">
    <location>
        <begin position="165"/>
        <end position="219"/>
    </location>
</feature>
<feature type="region of interest" description="Disordered" evidence="1">
    <location>
        <begin position="598"/>
        <end position="622"/>
    </location>
</feature>
<dbReference type="PANTHER" id="PTHR46590">
    <property type="entry name" value="PHOSPHATIDYLINOSITOL TRANSFER PROTEIN CSR1-RELATED"/>
    <property type="match status" value="1"/>
</dbReference>
<protein>
    <submittedName>
        <fullName evidence="3">CRAL-TRIO domain-containing protein</fullName>
    </submittedName>
</protein>
<dbReference type="SMART" id="SM01100">
    <property type="entry name" value="CRAL_TRIO_N"/>
    <property type="match status" value="1"/>
</dbReference>
<feature type="compositionally biased region" description="Polar residues" evidence="1">
    <location>
        <begin position="206"/>
        <end position="219"/>
    </location>
</feature>
<dbReference type="Proteomes" id="UP001149163">
    <property type="component" value="Unassembled WGS sequence"/>
</dbReference>